<accession>A0ABT0H0R5</accession>
<keyword evidence="2" id="KW-1185">Reference proteome</keyword>
<dbReference type="EMBL" id="JALNMJ010000023">
    <property type="protein sequence ID" value="MCK7615269.1"/>
    <property type="molecule type" value="Genomic_DNA"/>
</dbReference>
<dbReference type="Pfam" id="PF07845">
    <property type="entry name" value="DUF1636"/>
    <property type="match status" value="1"/>
</dbReference>
<sequence length="120" mass="13115">MSRLLLCRTCQHEAGSTADNALSALKQAFENVGLDRDLDLGTVDCMGACEQPVSLAFQGQDRATFVFSGLRFPDDIDDIVATARTYLGAKDGWIEDARSCGRLRFCLRARIPAMKPDDAV</sequence>
<dbReference type="InterPro" id="IPR012863">
    <property type="entry name" value="DUF1636"/>
</dbReference>
<dbReference type="RefSeq" id="WP_248158433.1">
    <property type="nucleotide sequence ID" value="NZ_JALNMJ010000023.1"/>
</dbReference>
<organism evidence="1 2">
    <name type="scientific">Roseibium sediminicola</name>
    <dbReference type="NCBI Taxonomy" id="2933272"/>
    <lineage>
        <taxon>Bacteria</taxon>
        <taxon>Pseudomonadati</taxon>
        <taxon>Pseudomonadota</taxon>
        <taxon>Alphaproteobacteria</taxon>
        <taxon>Hyphomicrobiales</taxon>
        <taxon>Stappiaceae</taxon>
        <taxon>Roseibium</taxon>
    </lineage>
</organism>
<name>A0ABT0H0R5_9HYPH</name>
<dbReference type="CDD" id="cd02980">
    <property type="entry name" value="TRX_Fd_family"/>
    <property type="match status" value="1"/>
</dbReference>
<evidence type="ECO:0000313" key="2">
    <source>
        <dbReference type="Proteomes" id="UP001431221"/>
    </source>
</evidence>
<reference evidence="1" key="1">
    <citation type="submission" date="2022-04" db="EMBL/GenBank/DDBJ databases">
        <title>Roseibium sp. CAU 1639 isolated from mud.</title>
        <authorList>
            <person name="Kim W."/>
        </authorList>
    </citation>
    <scope>NUCLEOTIDE SEQUENCE</scope>
    <source>
        <strain evidence="1">CAU 1639</strain>
    </source>
</reference>
<proteinExistence type="predicted"/>
<gene>
    <name evidence="1" type="ORF">M0H32_24140</name>
</gene>
<dbReference type="Proteomes" id="UP001431221">
    <property type="component" value="Unassembled WGS sequence"/>
</dbReference>
<comment type="caution">
    <text evidence="1">The sequence shown here is derived from an EMBL/GenBank/DDBJ whole genome shotgun (WGS) entry which is preliminary data.</text>
</comment>
<evidence type="ECO:0000313" key="1">
    <source>
        <dbReference type="EMBL" id="MCK7615269.1"/>
    </source>
</evidence>
<protein>
    <submittedName>
        <fullName evidence="1">DUF1636 domain-containing protein</fullName>
    </submittedName>
</protein>